<evidence type="ECO:0000256" key="2">
    <source>
        <dbReference type="ARBA" id="ARBA00010139"/>
    </source>
</evidence>
<dbReference type="GeneID" id="81601408"/>
<evidence type="ECO:0000256" key="3">
    <source>
        <dbReference type="ARBA" id="ARBA00022630"/>
    </source>
</evidence>
<name>A0AAD6C1P8_9EURO</name>
<evidence type="ECO:0000313" key="5">
    <source>
        <dbReference type="EMBL" id="KAJ5443911.1"/>
    </source>
</evidence>
<keyword evidence="4" id="KW-0274">FAD</keyword>
<dbReference type="EMBL" id="JAPVEA010000007">
    <property type="protein sequence ID" value="KAJ5443911.1"/>
    <property type="molecule type" value="Genomic_DNA"/>
</dbReference>
<gene>
    <name evidence="5" type="ORF">N7458_007783</name>
</gene>
<dbReference type="PANTHER" id="PTHR42877">
    <property type="entry name" value="L-ORNITHINE N(5)-MONOOXYGENASE-RELATED"/>
    <property type="match status" value="1"/>
</dbReference>
<dbReference type="AlphaFoldDB" id="A0AAD6C1P8"/>
<dbReference type="PANTHER" id="PTHR42877:SF5">
    <property type="entry name" value="L-ORNITHINE N(5)-MONOOXYGENASE-RELATED"/>
    <property type="match status" value="1"/>
</dbReference>
<accession>A0AAD6C1P8</accession>
<proteinExistence type="inferred from homology"/>
<sequence length="612" mass="69445">MSIDTDVLIIGAGPSGLGMAVQLVRNFGTRNFEIIEKTSDVGGTWFANSYPGCGCDVPSHFYSYSFAPNPYWSRKFALQPEIHRYFESVVSQYDIRPHVRFHSAVVLAEYDPETASWKVVIEDQRTKHQIHKRCRILVSAIGVLSTPKRCDIPGAENFKGRLFHSAQWDHGFDYKDKEVICVGEGSPQTQLFKWAIDAYLLLLGNGCSATQFVPVMSAGENQVKKITQFSRQAHWLSYRPNPEYSGAFQFLMCWVPGAQRLYRTYLFLTQEKDFAGFHMKNGQNMRNDWTATTTEYIQKNSPTKYRDFLVPNTIIGCKRRVMDTDYLACLHRKNVELIYDDPIDHITESGIMTKSGRKIDADAIVLANGFETQKPFSPIEIRGQNGQNIADHVSQYQQVEGKFRLISFQWLEFAGGSPEAYFGTCLSGFPNFFILMGPNTLSGHLSVLYTTECQVNFIIRVIRPILDGLNRSMLPSLFVTEYPESVVVTPVAERKDVAVTDHKAKQLVWATGCTSWFIDPSTGRNTIMFPDWQFKFHLRSIFIPWTDFLYKKSPKGSLREVTVVPRYPLGVATASIMLLGALLRLSSAESFKLSSTLTILQQQVSGFLPWTR</sequence>
<comment type="caution">
    <text evidence="5">The sequence shown here is derived from an EMBL/GenBank/DDBJ whole genome shotgun (WGS) entry which is preliminary data.</text>
</comment>
<dbReference type="Proteomes" id="UP001213681">
    <property type="component" value="Unassembled WGS sequence"/>
</dbReference>
<reference evidence="5" key="2">
    <citation type="journal article" date="2023" name="IMA Fungus">
        <title>Comparative genomic study of the Penicillium genus elucidates a diverse pangenome and 15 lateral gene transfer events.</title>
        <authorList>
            <person name="Petersen C."/>
            <person name="Sorensen T."/>
            <person name="Nielsen M.R."/>
            <person name="Sondergaard T.E."/>
            <person name="Sorensen J.L."/>
            <person name="Fitzpatrick D.A."/>
            <person name="Frisvad J.C."/>
            <person name="Nielsen K.L."/>
        </authorList>
    </citation>
    <scope>NUCLEOTIDE SEQUENCE</scope>
    <source>
        <strain evidence="5">IBT 16125</strain>
    </source>
</reference>
<keyword evidence="3" id="KW-0285">Flavoprotein</keyword>
<reference evidence="5" key="1">
    <citation type="submission" date="2022-12" db="EMBL/GenBank/DDBJ databases">
        <authorList>
            <person name="Petersen C."/>
        </authorList>
    </citation>
    <scope>NUCLEOTIDE SEQUENCE</scope>
    <source>
        <strain evidence="5">IBT 16125</strain>
    </source>
</reference>
<dbReference type="SUPFAM" id="SSF51905">
    <property type="entry name" value="FAD/NAD(P)-binding domain"/>
    <property type="match status" value="2"/>
</dbReference>
<evidence type="ECO:0000256" key="1">
    <source>
        <dbReference type="ARBA" id="ARBA00001974"/>
    </source>
</evidence>
<keyword evidence="6" id="KW-1185">Reference proteome</keyword>
<dbReference type="Gene3D" id="3.50.50.60">
    <property type="entry name" value="FAD/NAD(P)-binding domain"/>
    <property type="match status" value="2"/>
</dbReference>
<evidence type="ECO:0000256" key="4">
    <source>
        <dbReference type="ARBA" id="ARBA00022827"/>
    </source>
</evidence>
<evidence type="ECO:0008006" key="7">
    <source>
        <dbReference type="Google" id="ProtNLM"/>
    </source>
</evidence>
<dbReference type="InterPro" id="IPR051209">
    <property type="entry name" value="FAD-bind_Monooxygenase_sf"/>
</dbReference>
<protein>
    <recommendedName>
        <fullName evidence="7">Monooxygenase</fullName>
    </recommendedName>
</protein>
<organism evidence="5 6">
    <name type="scientific">Penicillium daleae</name>
    <dbReference type="NCBI Taxonomy" id="63821"/>
    <lineage>
        <taxon>Eukaryota</taxon>
        <taxon>Fungi</taxon>
        <taxon>Dikarya</taxon>
        <taxon>Ascomycota</taxon>
        <taxon>Pezizomycotina</taxon>
        <taxon>Eurotiomycetes</taxon>
        <taxon>Eurotiomycetidae</taxon>
        <taxon>Eurotiales</taxon>
        <taxon>Aspergillaceae</taxon>
        <taxon>Penicillium</taxon>
    </lineage>
</organism>
<evidence type="ECO:0000313" key="6">
    <source>
        <dbReference type="Proteomes" id="UP001213681"/>
    </source>
</evidence>
<comment type="cofactor">
    <cofactor evidence="1">
        <name>FAD</name>
        <dbReference type="ChEBI" id="CHEBI:57692"/>
    </cofactor>
</comment>
<dbReference type="Pfam" id="PF13450">
    <property type="entry name" value="NAD_binding_8"/>
    <property type="match status" value="1"/>
</dbReference>
<dbReference type="InterPro" id="IPR036188">
    <property type="entry name" value="FAD/NAD-bd_sf"/>
</dbReference>
<dbReference type="RefSeq" id="XP_056763991.1">
    <property type="nucleotide sequence ID" value="XM_056911165.1"/>
</dbReference>
<comment type="similarity">
    <text evidence="2">Belongs to the FAD-binding monooxygenase family.</text>
</comment>